<dbReference type="AlphaFoldDB" id="B8BEA9"/>
<dbReference type="Proteomes" id="UP000007015">
    <property type="component" value="Chromosome 9"/>
</dbReference>
<reference evidence="2 3" key="1">
    <citation type="journal article" date="2005" name="PLoS Biol.">
        <title>The genomes of Oryza sativa: a history of duplications.</title>
        <authorList>
            <person name="Yu J."/>
            <person name="Wang J."/>
            <person name="Lin W."/>
            <person name="Li S."/>
            <person name="Li H."/>
            <person name="Zhou J."/>
            <person name="Ni P."/>
            <person name="Dong W."/>
            <person name="Hu S."/>
            <person name="Zeng C."/>
            <person name="Zhang J."/>
            <person name="Zhang Y."/>
            <person name="Li R."/>
            <person name="Xu Z."/>
            <person name="Li S."/>
            <person name="Li X."/>
            <person name="Zheng H."/>
            <person name="Cong L."/>
            <person name="Lin L."/>
            <person name="Yin J."/>
            <person name="Geng J."/>
            <person name="Li G."/>
            <person name="Shi J."/>
            <person name="Liu J."/>
            <person name="Lv H."/>
            <person name="Li J."/>
            <person name="Wang J."/>
            <person name="Deng Y."/>
            <person name="Ran L."/>
            <person name="Shi X."/>
            <person name="Wang X."/>
            <person name="Wu Q."/>
            <person name="Li C."/>
            <person name="Ren X."/>
            <person name="Wang J."/>
            <person name="Wang X."/>
            <person name="Li D."/>
            <person name="Liu D."/>
            <person name="Zhang X."/>
            <person name="Ji Z."/>
            <person name="Zhao W."/>
            <person name="Sun Y."/>
            <person name="Zhang Z."/>
            <person name="Bao J."/>
            <person name="Han Y."/>
            <person name="Dong L."/>
            <person name="Ji J."/>
            <person name="Chen P."/>
            <person name="Wu S."/>
            <person name="Liu J."/>
            <person name="Xiao Y."/>
            <person name="Bu D."/>
            <person name="Tan J."/>
            <person name="Yang L."/>
            <person name="Ye C."/>
            <person name="Zhang J."/>
            <person name="Xu J."/>
            <person name="Zhou Y."/>
            <person name="Yu Y."/>
            <person name="Zhang B."/>
            <person name="Zhuang S."/>
            <person name="Wei H."/>
            <person name="Liu B."/>
            <person name="Lei M."/>
            <person name="Yu H."/>
            <person name="Li Y."/>
            <person name="Xu H."/>
            <person name="Wei S."/>
            <person name="He X."/>
            <person name="Fang L."/>
            <person name="Zhang Z."/>
            <person name="Zhang Y."/>
            <person name="Huang X."/>
            <person name="Su Z."/>
            <person name="Tong W."/>
            <person name="Li J."/>
            <person name="Tong Z."/>
            <person name="Li S."/>
            <person name="Ye J."/>
            <person name="Wang L."/>
            <person name="Fang L."/>
            <person name="Lei T."/>
            <person name="Chen C."/>
            <person name="Chen H."/>
            <person name="Xu Z."/>
            <person name="Li H."/>
            <person name="Huang H."/>
            <person name="Zhang F."/>
            <person name="Xu H."/>
            <person name="Li N."/>
            <person name="Zhao C."/>
            <person name="Li S."/>
            <person name="Dong L."/>
            <person name="Huang Y."/>
            <person name="Li L."/>
            <person name="Xi Y."/>
            <person name="Qi Q."/>
            <person name="Li W."/>
            <person name="Zhang B."/>
            <person name="Hu W."/>
            <person name="Zhang Y."/>
            <person name="Tian X."/>
            <person name="Jiao Y."/>
            <person name="Liang X."/>
            <person name="Jin J."/>
            <person name="Gao L."/>
            <person name="Zheng W."/>
            <person name="Hao B."/>
            <person name="Liu S."/>
            <person name="Wang W."/>
            <person name="Yuan L."/>
            <person name="Cao M."/>
            <person name="McDermott J."/>
            <person name="Samudrala R."/>
            <person name="Wang J."/>
            <person name="Wong G.K."/>
            <person name="Yang H."/>
        </authorList>
    </citation>
    <scope>NUCLEOTIDE SEQUENCE [LARGE SCALE GENOMIC DNA]</scope>
    <source>
        <strain evidence="3">cv. 93-11</strain>
    </source>
</reference>
<dbReference type="Gramene" id="BGIOSGA030001-TA">
    <property type="protein sequence ID" value="BGIOSGA030001-PA"/>
    <property type="gene ID" value="BGIOSGA030001"/>
</dbReference>
<gene>
    <name evidence="2" type="ORF">OsI_30856</name>
</gene>
<accession>B8BEA9</accession>
<evidence type="ECO:0000256" key="1">
    <source>
        <dbReference type="SAM" id="MobiDB-lite"/>
    </source>
</evidence>
<sequence>MTAPGERTASFKTAAEVVLAPPEAVPGIRHAGRRWPSTTVLGFSLRLFPEDSRRRRSSGTEPGIQRFGGVANESKGRAAGIGVPAAERRGAGGDEL</sequence>
<evidence type="ECO:0000313" key="2">
    <source>
        <dbReference type="EMBL" id="EEC84342.1"/>
    </source>
</evidence>
<feature type="region of interest" description="Disordered" evidence="1">
    <location>
        <begin position="50"/>
        <end position="96"/>
    </location>
</feature>
<name>B8BEA9_ORYSI</name>
<keyword evidence="3" id="KW-1185">Reference proteome</keyword>
<dbReference type="EMBL" id="CM000134">
    <property type="protein sequence ID" value="EEC84342.1"/>
    <property type="molecule type" value="Genomic_DNA"/>
</dbReference>
<feature type="compositionally biased region" description="Basic and acidic residues" evidence="1">
    <location>
        <begin position="86"/>
        <end position="96"/>
    </location>
</feature>
<proteinExistence type="predicted"/>
<dbReference type="HOGENOM" id="CLU_2363462_0_0_1"/>
<organism evidence="2 3">
    <name type="scientific">Oryza sativa subsp. indica</name>
    <name type="common">Rice</name>
    <dbReference type="NCBI Taxonomy" id="39946"/>
    <lineage>
        <taxon>Eukaryota</taxon>
        <taxon>Viridiplantae</taxon>
        <taxon>Streptophyta</taxon>
        <taxon>Embryophyta</taxon>
        <taxon>Tracheophyta</taxon>
        <taxon>Spermatophyta</taxon>
        <taxon>Magnoliopsida</taxon>
        <taxon>Liliopsida</taxon>
        <taxon>Poales</taxon>
        <taxon>Poaceae</taxon>
        <taxon>BOP clade</taxon>
        <taxon>Oryzoideae</taxon>
        <taxon>Oryzeae</taxon>
        <taxon>Oryzinae</taxon>
        <taxon>Oryza</taxon>
        <taxon>Oryza sativa</taxon>
    </lineage>
</organism>
<evidence type="ECO:0000313" key="3">
    <source>
        <dbReference type="Proteomes" id="UP000007015"/>
    </source>
</evidence>
<protein>
    <submittedName>
        <fullName evidence="2">Uncharacterized protein</fullName>
    </submittedName>
</protein>